<feature type="compositionally biased region" description="Low complexity" evidence="1">
    <location>
        <begin position="10"/>
        <end position="54"/>
    </location>
</feature>
<accession>W6XX38</accession>
<name>W6XX38_COCC2</name>
<feature type="region of interest" description="Disordered" evidence="1">
    <location>
        <begin position="1"/>
        <end position="58"/>
    </location>
</feature>
<dbReference type="Proteomes" id="UP000053841">
    <property type="component" value="Unassembled WGS sequence"/>
</dbReference>
<sequence length="318" mass="35263">MLPTLLQQPSPSSSSSVTSSSHAASSSTSGSSSSSSTSSGSSTSSSTQKSTNPSPFFAPLPHTTWSPTAAALALTRDIASMNTVILADLQGLSSIPRIYTTLFHRTREFAATVRRFASVVASGSWAAAACLLVDWGVHVLRHPGVALERFLNSQRESLYWILDDALLRICVDMWDPPGEQQQQRGCEREGKAVPVRRVVPWDVATEPVVRALAKAQLLVPIWGQMDVEETRKWETPVCEGAQAEWFEIGWFRRSRQFLKESSRLYEIWRTMRRVGKGQLPAELANAIVEDVAVFEDLPLGDLRELYFPTEKRAVWLNE</sequence>
<evidence type="ECO:0000256" key="1">
    <source>
        <dbReference type="SAM" id="MobiDB-lite"/>
    </source>
</evidence>
<organism evidence="2 3">
    <name type="scientific">Cochliobolus carbonum (strain 26-R-13)</name>
    <name type="common">Maize leaf spot fungus</name>
    <name type="synonym">Bipolaris zeicola</name>
    <dbReference type="NCBI Taxonomy" id="930089"/>
    <lineage>
        <taxon>Eukaryota</taxon>
        <taxon>Fungi</taxon>
        <taxon>Dikarya</taxon>
        <taxon>Ascomycota</taxon>
        <taxon>Pezizomycotina</taxon>
        <taxon>Dothideomycetes</taxon>
        <taxon>Pleosporomycetidae</taxon>
        <taxon>Pleosporales</taxon>
        <taxon>Pleosporineae</taxon>
        <taxon>Pleosporaceae</taxon>
        <taxon>Bipolaris</taxon>
    </lineage>
</organism>
<dbReference type="KEGG" id="bze:COCCADRAFT_8057"/>
<keyword evidence="3" id="KW-1185">Reference proteome</keyword>
<evidence type="ECO:0000313" key="2">
    <source>
        <dbReference type="EMBL" id="EUC29795.1"/>
    </source>
</evidence>
<dbReference type="eggNOG" id="ENOG502R8ZK">
    <property type="taxonomic scope" value="Eukaryota"/>
</dbReference>
<gene>
    <name evidence="2" type="ORF">COCCADRAFT_8057</name>
</gene>
<dbReference type="OrthoDB" id="3680815at2759"/>
<dbReference type="GeneID" id="19151001"/>
<dbReference type="EMBL" id="KI964729">
    <property type="protein sequence ID" value="EUC29795.1"/>
    <property type="molecule type" value="Genomic_DNA"/>
</dbReference>
<dbReference type="AlphaFoldDB" id="W6XX38"/>
<reference evidence="2 3" key="1">
    <citation type="journal article" date="2013" name="PLoS Genet.">
        <title>Comparative genome structure, secondary metabolite, and effector coding capacity across Cochliobolus pathogens.</title>
        <authorList>
            <person name="Condon B.J."/>
            <person name="Leng Y."/>
            <person name="Wu D."/>
            <person name="Bushley K.E."/>
            <person name="Ohm R.A."/>
            <person name="Otillar R."/>
            <person name="Martin J."/>
            <person name="Schackwitz W."/>
            <person name="Grimwood J."/>
            <person name="MohdZainudin N."/>
            <person name="Xue C."/>
            <person name="Wang R."/>
            <person name="Manning V.A."/>
            <person name="Dhillon B."/>
            <person name="Tu Z.J."/>
            <person name="Steffenson B.J."/>
            <person name="Salamov A."/>
            <person name="Sun H."/>
            <person name="Lowry S."/>
            <person name="LaButti K."/>
            <person name="Han J."/>
            <person name="Copeland A."/>
            <person name="Lindquist E."/>
            <person name="Barry K."/>
            <person name="Schmutz J."/>
            <person name="Baker S.E."/>
            <person name="Ciuffetti L.M."/>
            <person name="Grigoriev I.V."/>
            <person name="Zhong S."/>
            <person name="Turgeon B.G."/>
        </authorList>
    </citation>
    <scope>NUCLEOTIDE SEQUENCE [LARGE SCALE GENOMIC DNA]</scope>
    <source>
        <strain evidence="2 3">26-R-13</strain>
    </source>
</reference>
<dbReference type="RefSeq" id="XP_007715892.1">
    <property type="nucleotide sequence ID" value="XM_007717702.1"/>
</dbReference>
<proteinExistence type="predicted"/>
<dbReference type="HOGENOM" id="CLU_909634_0_0_1"/>
<protein>
    <submittedName>
        <fullName evidence="2">Uncharacterized protein</fullName>
    </submittedName>
</protein>
<evidence type="ECO:0000313" key="3">
    <source>
        <dbReference type="Proteomes" id="UP000053841"/>
    </source>
</evidence>